<dbReference type="Proteomes" id="UP000531216">
    <property type="component" value="Unassembled WGS sequence"/>
</dbReference>
<keyword evidence="2" id="KW-1185">Reference proteome</keyword>
<evidence type="ECO:0000313" key="2">
    <source>
        <dbReference type="Proteomes" id="UP000531216"/>
    </source>
</evidence>
<name>A0A7W6BW87_9HYPH</name>
<proteinExistence type="predicted"/>
<sequence>MAIRKSYRVFIHEWFVYSAVIEAESLEAAIKIADAQFEAEGSESFKYWNSGRDDSHGDEAGEAGQ</sequence>
<dbReference type="EMBL" id="JACIDO010000016">
    <property type="protein sequence ID" value="MBB3938062.1"/>
    <property type="molecule type" value="Genomic_DNA"/>
</dbReference>
<reference evidence="1 2" key="1">
    <citation type="submission" date="2020-08" db="EMBL/GenBank/DDBJ databases">
        <title>Genomic Encyclopedia of Type Strains, Phase IV (KMG-IV): sequencing the most valuable type-strain genomes for metagenomic binning, comparative biology and taxonomic classification.</title>
        <authorList>
            <person name="Goeker M."/>
        </authorList>
    </citation>
    <scope>NUCLEOTIDE SEQUENCE [LARGE SCALE GENOMIC DNA]</scope>
    <source>
        <strain evidence="1 2">DSM 25024</strain>
    </source>
</reference>
<evidence type="ECO:0000313" key="1">
    <source>
        <dbReference type="EMBL" id="MBB3938062.1"/>
    </source>
</evidence>
<organism evidence="1 2">
    <name type="scientific">Aureimonas phyllosphaerae</name>
    <dbReference type="NCBI Taxonomy" id="1166078"/>
    <lineage>
        <taxon>Bacteria</taxon>
        <taxon>Pseudomonadati</taxon>
        <taxon>Pseudomonadota</taxon>
        <taxon>Alphaproteobacteria</taxon>
        <taxon>Hyphomicrobiales</taxon>
        <taxon>Aurantimonadaceae</taxon>
        <taxon>Aureimonas</taxon>
    </lineage>
</organism>
<dbReference type="RefSeq" id="WP_090966276.1">
    <property type="nucleotide sequence ID" value="NZ_FOOA01000026.1"/>
</dbReference>
<protein>
    <submittedName>
        <fullName evidence="1">Uncharacterized protein</fullName>
    </submittedName>
</protein>
<accession>A0A7W6BW87</accession>
<comment type="caution">
    <text evidence="1">The sequence shown here is derived from an EMBL/GenBank/DDBJ whole genome shotgun (WGS) entry which is preliminary data.</text>
</comment>
<gene>
    <name evidence="1" type="ORF">GGR05_004232</name>
</gene>
<dbReference type="AlphaFoldDB" id="A0A7W6BW87"/>